<evidence type="ECO:0000313" key="7">
    <source>
        <dbReference type="EMBL" id="NDY84290.1"/>
    </source>
</evidence>
<accession>A0A6B2R0K9</accession>
<dbReference type="PANTHER" id="PTHR30349">
    <property type="entry name" value="PHAGE INTEGRASE-RELATED"/>
    <property type="match status" value="1"/>
</dbReference>
<name>A0A6B2R0K9_9BURK</name>
<sequence length="350" mass="39912">MAQIRKRGEKWQARVRLKGYPTTEKSFSTKIDAESWAKITEAEMIRGLYINRSNAERTTLLEALKRYEVEITPTKRGVATEVYRINAWKKSKLAKLSLASLRGSDFANWRDERLKQVAAGTVKRELGTVCHLFNIARKEWGYEGLINPIESIRLPREPNGRERIFFPQEEGYLLAALEKPKSSTGRERSGRINPWLKPIVLLALETAMRRGEILSLRWENIRLADQVALLPMTKNGLSRNVPLSKKAVEILNSIPRCLYGPVFPITANCLKLGFVRSIKRARAKYVENGGTDVRVLTNLRFHDLRHIAITRLADKLPNIVELASVSGHSDVRMLKRYYHPTAESLAKKLG</sequence>
<dbReference type="GO" id="GO:0003677">
    <property type="term" value="F:DNA binding"/>
    <property type="evidence" value="ECO:0007669"/>
    <property type="project" value="UniProtKB-UniRule"/>
</dbReference>
<evidence type="ECO:0000259" key="6">
    <source>
        <dbReference type="PROSITE" id="PS51900"/>
    </source>
</evidence>
<dbReference type="CDD" id="cd00796">
    <property type="entry name" value="INT_Rci_Hp1_C"/>
    <property type="match status" value="1"/>
</dbReference>
<keyword evidence="2 4" id="KW-0238">DNA-binding</keyword>
<evidence type="ECO:0000256" key="1">
    <source>
        <dbReference type="ARBA" id="ARBA00022908"/>
    </source>
</evidence>
<gene>
    <name evidence="7" type="ORF">G3I67_13740</name>
</gene>
<evidence type="ECO:0000259" key="5">
    <source>
        <dbReference type="PROSITE" id="PS51898"/>
    </source>
</evidence>
<dbReference type="PROSITE" id="PS51898">
    <property type="entry name" value="TYR_RECOMBINASE"/>
    <property type="match status" value="1"/>
</dbReference>
<dbReference type="RefSeq" id="WP_163656113.1">
    <property type="nucleotide sequence ID" value="NZ_JAAGRN010000011.1"/>
</dbReference>
<comment type="caution">
    <text evidence="7">The sequence shown here is derived from an EMBL/GenBank/DDBJ whole genome shotgun (WGS) entry which is preliminary data.</text>
</comment>
<dbReference type="Pfam" id="PF00589">
    <property type="entry name" value="Phage_integrase"/>
    <property type="match status" value="1"/>
</dbReference>
<dbReference type="InterPro" id="IPR050090">
    <property type="entry name" value="Tyrosine_recombinase_XerCD"/>
</dbReference>
<keyword evidence="1" id="KW-0229">DNA integration</keyword>
<organism evidence="7">
    <name type="scientific">Sheuella amnicola</name>
    <dbReference type="NCBI Taxonomy" id="2707330"/>
    <lineage>
        <taxon>Bacteria</taxon>
        <taxon>Pseudomonadati</taxon>
        <taxon>Pseudomonadota</taxon>
        <taxon>Betaproteobacteria</taxon>
        <taxon>Burkholderiales</taxon>
        <taxon>Alcaligenaceae</taxon>
        <taxon>Sheuella</taxon>
    </lineage>
</organism>
<dbReference type="PANTHER" id="PTHR30349:SF94">
    <property type="entry name" value="INTEGRASE_RECOMBINASE HI_1414-RELATED"/>
    <property type="match status" value="1"/>
</dbReference>
<evidence type="ECO:0000256" key="2">
    <source>
        <dbReference type="ARBA" id="ARBA00023125"/>
    </source>
</evidence>
<evidence type="ECO:0000256" key="4">
    <source>
        <dbReference type="PROSITE-ProRule" id="PRU01248"/>
    </source>
</evidence>
<dbReference type="GO" id="GO:0006310">
    <property type="term" value="P:DNA recombination"/>
    <property type="evidence" value="ECO:0007669"/>
    <property type="project" value="UniProtKB-KW"/>
</dbReference>
<feature type="domain" description="Tyr recombinase" evidence="5">
    <location>
        <begin position="161"/>
        <end position="350"/>
    </location>
</feature>
<reference evidence="7" key="1">
    <citation type="submission" date="2020-02" db="EMBL/GenBank/DDBJ databases">
        <authorList>
            <person name="Chen W.-M."/>
        </authorList>
    </citation>
    <scope>NUCLEOTIDE SEQUENCE</scope>
    <source>
        <strain evidence="7">NBD-18</strain>
    </source>
</reference>
<dbReference type="InterPro" id="IPR044068">
    <property type="entry name" value="CB"/>
</dbReference>
<dbReference type="SUPFAM" id="SSF56349">
    <property type="entry name" value="DNA breaking-rejoining enzymes"/>
    <property type="match status" value="1"/>
</dbReference>
<dbReference type="InterPro" id="IPR011010">
    <property type="entry name" value="DNA_brk_join_enz"/>
</dbReference>
<evidence type="ECO:0000256" key="3">
    <source>
        <dbReference type="ARBA" id="ARBA00023172"/>
    </source>
</evidence>
<feature type="domain" description="Core-binding (CB)" evidence="6">
    <location>
        <begin position="58"/>
        <end position="137"/>
    </location>
</feature>
<dbReference type="InterPro" id="IPR013762">
    <property type="entry name" value="Integrase-like_cat_sf"/>
</dbReference>
<dbReference type="EMBL" id="JAAGRN010000011">
    <property type="protein sequence ID" value="NDY84290.1"/>
    <property type="molecule type" value="Genomic_DNA"/>
</dbReference>
<proteinExistence type="predicted"/>
<dbReference type="Gene3D" id="1.10.443.10">
    <property type="entry name" value="Intergrase catalytic core"/>
    <property type="match status" value="1"/>
</dbReference>
<dbReference type="PROSITE" id="PS51900">
    <property type="entry name" value="CB"/>
    <property type="match status" value="1"/>
</dbReference>
<dbReference type="InterPro" id="IPR002104">
    <property type="entry name" value="Integrase_catalytic"/>
</dbReference>
<dbReference type="GO" id="GO:0015074">
    <property type="term" value="P:DNA integration"/>
    <property type="evidence" value="ECO:0007669"/>
    <property type="project" value="UniProtKB-KW"/>
</dbReference>
<keyword evidence="3" id="KW-0233">DNA recombination</keyword>
<dbReference type="AlphaFoldDB" id="A0A6B2R0K9"/>
<protein>
    <submittedName>
        <fullName evidence="7">Site-specific integrase</fullName>
    </submittedName>
</protein>